<dbReference type="AlphaFoldDB" id="M0P7T5"/>
<feature type="transmembrane region" description="Helical" evidence="8">
    <location>
        <begin position="174"/>
        <end position="198"/>
    </location>
</feature>
<keyword evidence="4" id="KW-0125">Carotenoid biosynthesis</keyword>
<evidence type="ECO:0000256" key="1">
    <source>
        <dbReference type="ARBA" id="ARBA00004141"/>
    </source>
</evidence>
<sequence length="267" mass="29249">MLPALTYLQFHLVFSVPAVALLWFLAPRYDDAVRRRRSAIAIAVLVAIAYAYTTPWISYMIRRGAWWYADGAVLVRALSIPLGEYLFFAIQTVVTAFALHVIGFDPTYRDGDFARAPRVAGVVVGVAMLVGGLWLVALDPSFLYLGGLIAWVGPVVALQWAVGGGYLARTPRTWLAATLLPASYFWVVDRIAIGMGTWSISSELTTGVAVFGLPIEEILFFTAAGLMAVNGLVLFEWVLDWNDQRAATLSESASSRPPKRDSETVDD</sequence>
<dbReference type="GO" id="GO:0016117">
    <property type="term" value="P:carotenoid biosynthetic process"/>
    <property type="evidence" value="ECO:0007669"/>
    <property type="project" value="UniProtKB-KW"/>
</dbReference>
<evidence type="ECO:0000256" key="6">
    <source>
        <dbReference type="ARBA" id="ARBA00023136"/>
    </source>
</evidence>
<keyword evidence="5 8" id="KW-1133">Transmembrane helix</keyword>
<evidence type="ECO:0000259" key="9">
    <source>
        <dbReference type="Pfam" id="PF18916"/>
    </source>
</evidence>
<keyword evidence="6 8" id="KW-0472">Membrane</keyword>
<dbReference type="RefSeq" id="WP_008001878.1">
    <property type="nucleotide sequence ID" value="NZ_AOJI01000029.1"/>
</dbReference>
<dbReference type="Proteomes" id="UP000011575">
    <property type="component" value="Unassembled WGS sequence"/>
</dbReference>
<comment type="caution">
    <text evidence="10">The sequence shown here is derived from an EMBL/GenBank/DDBJ whole genome shotgun (WGS) entry which is preliminary data.</text>
</comment>
<dbReference type="GO" id="GO:0016872">
    <property type="term" value="F:intramolecular lyase activity"/>
    <property type="evidence" value="ECO:0007669"/>
    <property type="project" value="InterPro"/>
</dbReference>
<feature type="transmembrane region" description="Helical" evidence="8">
    <location>
        <begin position="38"/>
        <end position="61"/>
    </location>
</feature>
<comment type="pathway">
    <text evidence="2">Carotenoid biosynthesis.</text>
</comment>
<evidence type="ECO:0000256" key="7">
    <source>
        <dbReference type="ARBA" id="ARBA00023235"/>
    </source>
</evidence>
<gene>
    <name evidence="10" type="ORF">C461_12893</name>
</gene>
<dbReference type="PATRIC" id="fig|1230454.4.peg.2588"/>
<feature type="domain" description="Lycopene cyclase" evidence="9">
    <location>
        <begin position="13"/>
        <end position="91"/>
    </location>
</feature>
<feature type="transmembrane region" description="Helical" evidence="8">
    <location>
        <begin position="85"/>
        <end position="104"/>
    </location>
</feature>
<keyword evidence="3 8" id="KW-0812">Transmembrane</keyword>
<feature type="transmembrane region" description="Helical" evidence="8">
    <location>
        <begin position="218"/>
        <end position="239"/>
    </location>
</feature>
<evidence type="ECO:0000313" key="10">
    <source>
        <dbReference type="EMBL" id="EMA66071.1"/>
    </source>
</evidence>
<evidence type="ECO:0000256" key="3">
    <source>
        <dbReference type="ARBA" id="ARBA00022692"/>
    </source>
</evidence>
<evidence type="ECO:0000256" key="5">
    <source>
        <dbReference type="ARBA" id="ARBA00022989"/>
    </source>
</evidence>
<feature type="transmembrane region" description="Helical" evidence="8">
    <location>
        <begin position="116"/>
        <end position="136"/>
    </location>
</feature>
<accession>M0P7T5</accession>
<feature type="transmembrane region" description="Helical" evidence="8">
    <location>
        <begin position="142"/>
        <end position="162"/>
    </location>
</feature>
<evidence type="ECO:0000256" key="2">
    <source>
        <dbReference type="ARBA" id="ARBA00004829"/>
    </source>
</evidence>
<dbReference type="OrthoDB" id="241129at2157"/>
<name>M0P7T5_9EURY</name>
<dbReference type="EMBL" id="AOJI01000029">
    <property type="protein sequence ID" value="EMA66071.1"/>
    <property type="molecule type" value="Genomic_DNA"/>
</dbReference>
<dbReference type="GO" id="GO:0045436">
    <property type="term" value="F:lycopene beta cyclase activity"/>
    <property type="evidence" value="ECO:0007669"/>
    <property type="project" value="UniProtKB-ARBA"/>
</dbReference>
<dbReference type="STRING" id="1230454.C461_12893"/>
<proteinExistence type="predicted"/>
<feature type="domain" description="Lycopene cyclase" evidence="9">
    <location>
        <begin position="160"/>
        <end position="229"/>
    </location>
</feature>
<dbReference type="GO" id="GO:0016020">
    <property type="term" value="C:membrane"/>
    <property type="evidence" value="ECO:0007669"/>
    <property type="project" value="UniProtKB-SubCell"/>
</dbReference>
<dbReference type="NCBIfam" id="TIGR03462">
    <property type="entry name" value="CarR_dom_SF"/>
    <property type="match status" value="2"/>
</dbReference>
<dbReference type="Pfam" id="PF18916">
    <property type="entry name" value="Lycopene_cyc"/>
    <property type="match status" value="2"/>
</dbReference>
<keyword evidence="11" id="KW-1185">Reference proteome</keyword>
<organism evidence="10 11">
    <name type="scientific">Halorubrum aidingense JCM 13560</name>
    <dbReference type="NCBI Taxonomy" id="1230454"/>
    <lineage>
        <taxon>Archaea</taxon>
        <taxon>Methanobacteriati</taxon>
        <taxon>Methanobacteriota</taxon>
        <taxon>Stenosarchaea group</taxon>
        <taxon>Halobacteria</taxon>
        <taxon>Halobacteriales</taxon>
        <taxon>Haloferacaceae</taxon>
        <taxon>Halorubrum</taxon>
    </lineage>
</organism>
<keyword evidence="7" id="KW-0413">Isomerase</keyword>
<evidence type="ECO:0000313" key="11">
    <source>
        <dbReference type="Proteomes" id="UP000011575"/>
    </source>
</evidence>
<evidence type="ECO:0000256" key="8">
    <source>
        <dbReference type="SAM" id="Phobius"/>
    </source>
</evidence>
<evidence type="ECO:0000256" key="4">
    <source>
        <dbReference type="ARBA" id="ARBA00022746"/>
    </source>
</evidence>
<dbReference type="InterPro" id="IPR017825">
    <property type="entry name" value="Lycopene_cyclase_dom"/>
</dbReference>
<reference evidence="10 11" key="1">
    <citation type="journal article" date="2014" name="PLoS Genet.">
        <title>Phylogenetically driven sequencing of extremely halophilic archaea reveals strategies for static and dynamic osmo-response.</title>
        <authorList>
            <person name="Becker E.A."/>
            <person name="Seitzer P.M."/>
            <person name="Tritt A."/>
            <person name="Larsen D."/>
            <person name="Krusor M."/>
            <person name="Yao A.I."/>
            <person name="Wu D."/>
            <person name="Madern D."/>
            <person name="Eisen J.A."/>
            <person name="Darling A.E."/>
            <person name="Facciotti M.T."/>
        </authorList>
    </citation>
    <scope>NUCLEOTIDE SEQUENCE [LARGE SCALE GENOMIC DNA]</scope>
    <source>
        <strain evidence="10 11">JCM 13560</strain>
    </source>
</reference>
<protein>
    <submittedName>
        <fullName evidence="10">Lycopene cyclase domain protein</fullName>
    </submittedName>
</protein>
<feature type="transmembrane region" description="Helical" evidence="8">
    <location>
        <begin position="6"/>
        <end position="26"/>
    </location>
</feature>
<comment type="subcellular location">
    <subcellularLocation>
        <location evidence="1">Membrane</location>
        <topology evidence="1">Multi-pass membrane protein</topology>
    </subcellularLocation>
</comment>